<gene>
    <name evidence="2" type="ORF">H3309_00490</name>
</gene>
<dbReference type="KEGG" id="sand:H3309_00490"/>
<dbReference type="Pfam" id="PF12228">
    <property type="entry name" value="DUF3604"/>
    <property type="match status" value="2"/>
</dbReference>
<sequence length="751" mass="81641">MRRVLGWSLGGLVGLAAMLGALWWLFGAGWLGNERDAGTIRSPRVPDAVVAARDEGVAAARPAGSVKQILFGDLHVHTSYSTDAFQWALPINGGPGVFPVADACDFARTCAALDFWAITDHAEASTPTRWARTKAAVRQCQAVSGDGPNPDLISFLGFEWTQVGRLPDEHYGHKNVIFRDLDDASVAARPISAGGVATTVLRNTRIGIRPGVLMLDMEHGDVYRDFNTFLRKIREVPDCDADTPSDRLPAGCYESAATPGELVRRLDAQKLKPIIIPHGGTWGFYTPPGTTLDKALAANDVPERFPLVEIYSGHGNSEEYRSWREVLPGPLSAAGPTAICPPPSKNYTPSCWRAGEIIAARCQAEGGTDCPARAAYARAAYANMGVAGHLAVKGETPEEWLDAGQCTDCYLPAFNYRPRMSVQYGLAIKRFAADGTQAARWRWGFIGSSDNHRARPGTGYKQVDRRRNTEASGAVSEAARRAQLGDMLKEKPSANATLIPAEKLVAMGGFQLTEFERQTSFFLTGGIAAVHAEGRSRAAIWDAMQRREVYATSGPRIMLWFDRVLPDGRRLPMGSISEGTANPTFKVKAVGAFKQKPGCPDFARAGNDAARLQALCSGECFNPTDERERITRIEVVRIRPQVRAGEDVGGLIEDRFLVHACPPSADGCTFRFSDPGYAAGRRDAIYYVRAIQEATPTINADPLNCTRDAAGKCVKVRLCYGDYRSGASECRAPSEPRAWSSPIYLDWPRAS</sequence>
<protein>
    <submittedName>
        <fullName evidence="2">DUF3604 domain-containing protein</fullName>
    </submittedName>
</protein>
<evidence type="ECO:0000313" key="2">
    <source>
        <dbReference type="EMBL" id="QMW23029.1"/>
    </source>
</evidence>
<keyword evidence="3" id="KW-1185">Reference proteome</keyword>
<dbReference type="RefSeq" id="WP_182296473.1">
    <property type="nucleotide sequence ID" value="NZ_CP059851.1"/>
</dbReference>
<evidence type="ECO:0000256" key="1">
    <source>
        <dbReference type="SAM" id="Phobius"/>
    </source>
</evidence>
<dbReference type="Proteomes" id="UP000515292">
    <property type="component" value="Chromosome"/>
</dbReference>
<dbReference type="Gene3D" id="3.20.20.140">
    <property type="entry name" value="Metal-dependent hydrolases"/>
    <property type="match status" value="1"/>
</dbReference>
<dbReference type="SUPFAM" id="SSF89550">
    <property type="entry name" value="PHP domain-like"/>
    <property type="match status" value="1"/>
</dbReference>
<organism evidence="2 3">
    <name type="scientific">Sandaracinobacteroides saxicola</name>
    <dbReference type="NCBI Taxonomy" id="2759707"/>
    <lineage>
        <taxon>Bacteria</taxon>
        <taxon>Pseudomonadati</taxon>
        <taxon>Pseudomonadota</taxon>
        <taxon>Alphaproteobacteria</taxon>
        <taxon>Sphingomonadales</taxon>
        <taxon>Sphingosinicellaceae</taxon>
        <taxon>Sandaracinobacteroides</taxon>
    </lineage>
</organism>
<proteinExistence type="predicted"/>
<feature type="transmembrane region" description="Helical" evidence="1">
    <location>
        <begin position="12"/>
        <end position="32"/>
    </location>
</feature>
<keyword evidence="1" id="KW-0812">Transmembrane</keyword>
<dbReference type="InterPro" id="IPR022028">
    <property type="entry name" value="DUF3604"/>
</dbReference>
<keyword evidence="1" id="KW-0472">Membrane</keyword>
<evidence type="ECO:0000313" key="3">
    <source>
        <dbReference type="Proteomes" id="UP000515292"/>
    </source>
</evidence>
<accession>A0A7G5II37</accession>
<dbReference type="InterPro" id="IPR016195">
    <property type="entry name" value="Pol/histidinol_Pase-like"/>
</dbReference>
<dbReference type="AlphaFoldDB" id="A0A7G5II37"/>
<name>A0A7G5II37_9SPHN</name>
<keyword evidence="1" id="KW-1133">Transmembrane helix</keyword>
<dbReference type="EMBL" id="CP059851">
    <property type="protein sequence ID" value="QMW23029.1"/>
    <property type="molecule type" value="Genomic_DNA"/>
</dbReference>
<reference evidence="2 3" key="1">
    <citation type="submission" date="2020-07" db="EMBL/GenBank/DDBJ databases">
        <title>Complete genome sequence for Sandaracinobacter sp. M6.</title>
        <authorList>
            <person name="Tang Y."/>
            <person name="Liu Q."/>
            <person name="Guo Z."/>
            <person name="Lei P."/>
            <person name="Huang B."/>
        </authorList>
    </citation>
    <scope>NUCLEOTIDE SEQUENCE [LARGE SCALE GENOMIC DNA]</scope>
    <source>
        <strain evidence="2 3">M6</strain>
    </source>
</reference>